<evidence type="ECO:0000313" key="2">
    <source>
        <dbReference type="Proteomes" id="UP000614982"/>
    </source>
</evidence>
<dbReference type="EMBL" id="BLWA01000012">
    <property type="protein sequence ID" value="GFM93861.1"/>
    <property type="molecule type" value="Genomic_DNA"/>
</dbReference>
<dbReference type="Proteomes" id="UP000614982">
    <property type="component" value="Unassembled WGS sequence"/>
</dbReference>
<gene>
    <name evidence="1" type="ORF">PSCICP_38330</name>
</gene>
<proteinExistence type="predicted"/>
<evidence type="ECO:0008006" key="3">
    <source>
        <dbReference type="Google" id="ProtNLM"/>
    </source>
</evidence>
<sequence length="73" mass="8168">MCRLARAVLLGFDLRALGTFLLFVWRSHERVLWQAIRAMAIIETQTASITKRCGGLPGNENPHEAGFKVQSGR</sequence>
<accession>A0ABQ1DS56</accession>
<keyword evidence="2" id="KW-1185">Reference proteome</keyword>
<protein>
    <recommendedName>
        <fullName evidence="3">Secreted protein</fullName>
    </recommendedName>
</protein>
<evidence type="ECO:0000313" key="1">
    <source>
        <dbReference type="EMBL" id="GFM93861.1"/>
    </source>
</evidence>
<name>A0ABQ1DS56_PSECI</name>
<comment type="caution">
    <text evidence="1">The sequence shown here is derived from an EMBL/GenBank/DDBJ whole genome shotgun (WGS) entry which is preliminary data.</text>
</comment>
<organism evidence="1 2">
    <name type="scientific">Pseudomonas cichorii</name>
    <dbReference type="NCBI Taxonomy" id="36746"/>
    <lineage>
        <taxon>Bacteria</taxon>
        <taxon>Pseudomonadati</taxon>
        <taxon>Pseudomonadota</taxon>
        <taxon>Gammaproteobacteria</taxon>
        <taxon>Pseudomonadales</taxon>
        <taxon>Pseudomonadaceae</taxon>
        <taxon>Pseudomonas</taxon>
    </lineage>
</organism>
<reference evidence="1 2" key="1">
    <citation type="submission" date="2020-05" db="EMBL/GenBank/DDBJ databases">
        <title>Genetic diversity of Pseudomonas cichorii.</title>
        <authorList>
            <person name="Tani S."/>
            <person name="Yagi H."/>
            <person name="Hashimoto S."/>
            <person name="Iiyama K."/>
            <person name="Furuya N."/>
        </authorList>
    </citation>
    <scope>NUCLEOTIDE SEQUENCE [LARGE SCALE GENOMIC DNA]</scope>
    <source>
        <strain evidence="1 2">LMG 2162</strain>
    </source>
</reference>